<dbReference type="InterPro" id="IPR015615">
    <property type="entry name" value="TGF-beta-rel"/>
</dbReference>
<dbReference type="STRING" id="283909.R7V0A1"/>
<dbReference type="CDD" id="cd13753">
    <property type="entry name" value="TGF_beta_TGFbeta1_2_3"/>
    <property type="match status" value="1"/>
</dbReference>
<dbReference type="GO" id="GO:0005615">
    <property type="term" value="C:extracellular space"/>
    <property type="evidence" value="ECO:0007669"/>
    <property type="project" value="TreeGrafter"/>
</dbReference>
<dbReference type="InterPro" id="IPR001839">
    <property type="entry name" value="TGF-b_C"/>
</dbReference>
<dbReference type="HOGENOM" id="CLU_641310_0_0_1"/>
<evidence type="ECO:0000256" key="6">
    <source>
        <dbReference type="RuleBase" id="RU000354"/>
    </source>
</evidence>
<protein>
    <recommendedName>
        <fullName evidence="7">TGF-beta family profile domain-containing protein</fullName>
    </recommendedName>
</protein>
<dbReference type="InterPro" id="IPR017948">
    <property type="entry name" value="TGFb_CS"/>
</dbReference>
<dbReference type="EMBL" id="AMQN01005563">
    <property type="status" value="NOT_ANNOTATED_CDS"/>
    <property type="molecule type" value="Genomic_DNA"/>
</dbReference>
<dbReference type="InterPro" id="IPR001111">
    <property type="entry name" value="TGF-b_propeptide"/>
</dbReference>
<evidence type="ECO:0000313" key="10">
    <source>
        <dbReference type="Proteomes" id="UP000014760"/>
    </source>
</evidence>
<dbReference type="Pfam" id="PF00688">
    <property type="entry name" value="TGFb_propeptide"/>
    <property type="match status" value="1"/>
</dbReference>
<reference evidence="10" key="1">
    <citation type="submission" date="2012-12" db="EMBL/GenBank/DDBJ databases">
        <authorList>
            <person name="Hellsten U."/>
            <person name="Grimwood J."/>
            <person name="Chapman J.A."/>
            <person name="Shapiro H."/>
            <person name="Aerts A."/>
            <person name="Otillar R.P."/>
            <person name="Terry A.Y."/>
            <person name="Boore J.L."/>
            <person name="Simakov O."/>
            <person name="Marletaz F."/>
            <person name="Cho S.-J."/>
            <person name="Edsinger-Gonzales E."/>
            <person name="Havlak P."/>
            <person name="Kuo D.-H."/>
            <person name="Larsson T."/>
            <person name="Lv J."/>
            <person name="Arendt D."/>
            <person name="Savage R."/>
            <person name="Osoegawa K."/>
            <person name="de Jong P."/>
            <person name="Lindberg D.R."/>
            <person name="Seaver E.C."/>
            <person name="Weisblat D.A."/>
            <person name="Putnam N.H."/>
            <person name="Grigoriev I.V."/>
            <person name="Rokhsar D.S."/>
        </authorList>
    </citation>
    <scope>NUCLEOTIDE SEQUENCE</scope>
    <source>
        <strain evidence="10">I ESC-2004</strain>
    </source>
</reference>
<reference evidence="9" key="3">
    <citation type="submission" date="2015-06" db="UniProtKB">
        <authorList>
            <consortium name="EnsemblMetazoa"/>
        </authorList>
    </citation>
    <scope>IDENTIFICATION</scope>
</reference>
<evidence type="ECO:0000313" key="8">
    <source>
        <dbReference type="EMBL" id="ELU11984.1"/>
    </source>
</evidence>
<dbReference type="SUPFAM" id="SSF57501">
    <property type="entry name" value="Cystine-knot cytokines"/>
    <property type="match status" value="1"/>
</dbReference>
<dbReference type="Gene3D" id="2.60.120.970">
    <property type="match status" value="1"/>
</dbReference>
<dbReference type="OrthoDB" id="5948587at2759"/>
<keyword evidence="10" id="KW-1185">Reference proteome</keyword>
<sequence length="428" mass="48153">MEACTAQLVYSLTVCSASALLRRRCLSMRSVATVLLLTTTVLFMASSGVDAKPHAAVGRRSTTTSNEDGSAALCPECRHQQQLTEIEQTLGEDALIEMHKDLIKRKILDSLGMVQPPNITGLPRAHVPPVIRRQYEREKQRLLEEDERESTMGEENMRDGAYRHRRHSRVPDSRVFIFGRRMDQCDFTRPSSCLHFDLSAVKASGEFVSAELMVYRSGHHSLRSHSLSVSPLGFHNGTKADSHAHMTRYRELSKRRGWVGIDVSDITRRWLLVQGSQTALRFSCKTCAQYLPITTDDGDHQAYLVISTNQIPLPPHHRGKRQASECRLRPLKINFHEEGWNYIHEPVEFSPNYCSGACSVPSMFNLHVATGGHSTLMQHYGRAHNRPDILPCCSPTYYGRLSMLYLDQDGVPHLQNVRGMVAGGCGCR</sequence>
<dbReference type="Gene3D" id="2.10.90.10">
    <property type="entry name" value="Cystine-knot cytokines"/>
    <property type="match status" value="1"/>
</dbReference>
<dbReference type="EnsemblMetazoa" id="CapteT165201">
    <property type="protein sequence ID" value="CapteP165201"/>
    <property type="gene ID" value="CapteG165201"/>
</dbReference>
<dbReference type="AlphaFoldDB" id="R7V0A1"/>
<comment type="similarity">
    <text evidence="2 6">Belongs to the TGF-beta family.</text>
</comment>
<evidence type="ECO:0000256" key="3">
    <source>
        <dbReference type="ARBA" id="ARBA00022525"/>
    </source>
</evidence>
<evidence type="ECO:0000256" key="1">
    <source>
        <dbReference type="ARBA" id="ARBA00004613"/>
    </source>
</evidence>
<dbReference type="Proteomes" id="UP000014760">
    <property type="component" value="Unassembled WGS sequence"/>
</dbReference>
<keyword evidence="5" id="KW-1015">Disulfide bond</keyword>
<evidence type="ECO:0000256" key="2">
    <source>
        <dbReference type="ARBA" id="ARBA00006656"/>
    </source>
</evidence>
<dbReference type="PROSITE" id="PS00250">
    <property type="entry name" value="TGF_BETA_1"/>
    <property type="match status" value="1"/>
</dbReference>
<proteinExistence type="inferred from homology"/>
<evidence type="ECO:0000256" key="4">
    <source>
        <dbReference type="ARBA" id="ARBA00023030"/>
    </source>
</evidence>
<keyword evidence="3" id="KW-0964">Secreted</keyword>
<gene>
    <name evidence="8" type="ORF">CAPTEDRAFT_165201</name>
</gene>
<dbReference type="GO" id="GO:0008083">
    <property type="term" value="F:growth factor activity"/>
    <property type="evidence" value="ECO:0007669"/>
    <property type="project" value="UniProtKB-KW"/>
</dbReference>
<comment type="subcellular location">
    <subcellularLocation>
        <location evidence="1">Secreted</location>
    </subcellularLocation>
</comment>
<dbReference type="OMA" id="SHNCCLK"/>
<evidence type="ECO:0000313" key="9">
    <source>
        <dbReference type="EnsemblMetazoa" id="CapteP165201"/>
    </source>
</evidence>
<dbReference type="PANTHER" id="PTHR11848">
    <property type="entry name" value="TGF-BETA FAMILY"/>
    <property type="match status" value="1"/>
</dbReference>
<reference evidence="8 10" key="2">
    <citation type="journal article" date="2013" name="Nature">
        <title>Insights into bilaterian evolution from three spiralian genomes.</title>
        <authorList>
            <person name="Simakov O."/>
            <person name="Marletaz F."/>
            <person name="Cho S.J."/>
            <person name="Edsinger-Gonzales E."/>
            <person name="Havlak P."/>
            <person name="Hellsten U."/>
            <person name="Kuo D.H."/>
            <person name="Larsson T."/>
            <person name="Lv J."/>
            <person name="Arendt D."/>
            <person name="Savage R."/>
            <person name="Osoegawa K."/>
            <person name="de Jong P."/>
            <person name="Grimwood J."/>
            <person name="Chapman J.A."/>
            <person name="Shapiro H."/>
            <person name="Aerts A."/>
            <person name="Otillar R.P."/>
            <person name="Terry A.Y."/>
            <person name="Boore J.L."/>
            <person name="Grigoriev I.V."/>
            <person name="Lindberg D.R."/>
            <person name="Seaver E.C."/>
            <person name="Weisblat D.A."/>
            <person name="Putnam N.H."/>
            <person name="Rokhsar D.S."/>
        </authorList>
    </citation>
    <scope>NUCLEOTIDE SEQUENCE</scope>
    <source>
        <strain evidence="8 10">I ESC-2004</strain>
    </source>
</reference>
<feature type="domain" description="TGF-beta family profile" evidence="7">
    <location>
        <begin position="306"/>
        <end position="428"/>
    </location>
</feature>
<dbReference type="EMBL" id="KB296270">
    <property type="protein sequence ID" value="ELU11984.1"/>
    <property type="molecule type" value="Genomic_DNA"/>
</dbReference>
<name>R7V0A1_CAPTE</name>
<dbReference type="InterPro" id="IPR029034">
    <property type="entry name" value="Cystine-knot_cytokine"/>
</dbReference>
<evidence type="ECO:0000256" key="5">
    <source>
        <dbReference type="ARBA" id="ARBA00023157"/>
    </source>
</evidence>
<evidence type="ECO:0000259" key="7">
    <source>
        <dbReference type="PROSITE" id="PS51362"/>
    </source>
</evidence>
<dbReference type="Pfam" id="PF00019">
    <property type="entry name" value="TGF_beta"/>
    <property type="match status" value="1"/>
</dbReference>
<dbReference type="SMART" id="SM00204">
    <property type="entry name" value="TGFB"/>
    <property type="match status" value="1"/>
</dbReference>
<organism evidence="8">
    <name type="scientific">Capitella teleta</name>
    <name type="common">Polychaete worm</name>
    <dbReference type="NCBI Taxonomy" id="283909"/>
    <lineage>
        <taxon>Eukaryota</taxon>
        <taxon>Metazoa</taxon>
        <taxon>Spiralia</taxon>
        <taxon>Lophotrochozoa</taxon>
        <taxon>Annelida</taxon>
        <taxon>Polychaeta</taxon>
        <taxon>Sedentaria</taxon>
        <taxon>Scolecida</taxon>
        <taxon>Capitellidae</taxon>
        <taxon>Capitella</taxon>
    </lineage>
</organism>
<keyword evidence="4 6" id="KW-0339">Growth factor</keyword>
<dbReference type="PROSITE" id="PS51362">
    <property type="entry name" value="TGF_BETA_2"/>
    <property type="match status" value="1"/>
</dbReference>
<dbReference type="GO" id="GO:0005125">
    <property type="term" value="F:cytokine activity"/>
    <property type="evidence" value="ECO:0007669"/>
    <property type="project" value="TreeGrafter"/>
</dbReference>
<accession>R7V0A1</accession>